<keyword evidence="2" id="KW-1185">Reference proteome</keyword>
<dbReference type="EMBL" id="JAWDGP010001154">
    <property type="protein sequence ID" value="KAK3794056.1"/>
    <property type="molecule type" value="Genomic_DNA"/>
</dbReference>
<sequence>MCFKETWLISNFTEQHIRLDGYKLSRSDTTFKADEKKGEGVCIFKNNNWCSFQNSGLKYKTHPPNSEELTVSFRPYCLPRESSNVYVVHVYIPPSASTHIAAEHSSTPMSNTETESSDTLKIVIGDCNKIDNGNYFTSFHELFACPKLFLLYCKAKGSCKNKALAQLGRSDQNLVRFLPSYWLIVQRKPASERGADLDSRLLGNLPCFPDSYRLLSVYKHI</sequence>
<evidence type="ECO:0000313" key="2">
    <source>
        <dbReference type="Proteomes" id="UP001283361"/>
    </source>
</evidence>
<protein>
    <submittedName>
        <fullName evidence="1">Uncharacterized protein</fullName>
    </submittedName>
</protein>
<proteinExistence type="predicted"/>
<evidence type="ECO:0000313" key="1">
    <source>
        <dbReference type="EMBL" id="KAK3794056.1"/>
    </source>
</evidence>
<reference evidence="1" key="1">
    <citation type="journal article" date="2023" name="G3 (Bethesda)">
        <title>A reference genome for the long-term kleptoplast-retaining sea slug Elysia crispata morphotype clarki.</title>
        <authorList>
            <person name="Eastman K.E."/>
            <person name="Pendleton A.L."/>
            <person name="Shaikh M.A."/>
            <person name="Suttiyut T."/>
            <person name="Ogas R."/>
            <person name="Tomko P."/>
            <person name="Gavelis G."/>
            <person name="Widhalm J.R."/>
            <person name="Wisecaver J.H."/>
        </authorList>
    </citation>
    <scope>NUCLEOTIDE SEQUENCE</scope>
    <source>
        <strain evidence="1">ECLA1</strain>
    </source>
</reference>
<accession>A0AAE1E4L7</accession>
<dbReference type="Proteomes" id="UP001283361">
    <property type="component" value="Unassembled WGS sequence"/>
</dbReference>
<gene>
    <name evidence="1" type="ORF">RRG08_011836</name>
</gene>
<comment type="caution">
    <text evidence="1">The sequence shown here is derived from an EMBL/GenBank/DDBJ whole genome shotgun (WGS) entry which is preliminary data.</text>
</comment>
<organism evidence="1 2">
    <name type="scientific">Elysia crispata</name>
    <name type="common">lettuce slug</name>
    <dbReference type="NCBI Taxonomy" id="231223"/>
    <lineage>
        <taxon>Eukaryota</taxon>
        <taxon>Metazoa</taxon>
        <taxon>Spiralia</taxon>
        <taxon>Lophotrochozoa</taxon>
        <taxon>Mollusca</taxon>
        <taxon>Gastropoda</taxon>
        <taxon>Heterobranchia</taxon>
        <taxon>Euthyneura</taxon>
        <taxon>Panpulmonata</taxon>
        <taxon>Sacoglossa</taxon>
        <taxon>Placobranchoidea</taxon>
        <taxon>Plakobranchidae</taxon>
        <taxon>Elysia</taxon>
    </lineage>
</organism>
<dbReference type="Gene3D" id="3.60.10.10">
    <property type="entry name" value="Endonuclease/exonuclease/phosphatase"/>
    <property type="match status" value="1"/>
</dbReference>
<dbReference type="AlphaFoldDB" id="A0AAE1E4L7"/>
<dbReference type="InterPro" id="IPR036691">
    <property type="entry name" value="Endo/exonu/phosph_ase_sf"/>
</dbReference>
<name>A0AAE1E4L7_9GAST</name>